<feature type="compositionally biased region" description="Low complexity" evidence="1">
    <location>
        <begin position="251"/>
        <end position="260"/>
    </location>
</feature>
<dbReference type="EMBL" id="JARJCW010000126">
    <property type="protein sequence ID" value="KAJ7191929.1"/>
    <property type="molecule type" value="Genomic_DNA"/>
</dbReference>
<accession>A0AAD6UPR9</accession>
<feature type="compositionally biased region" description="Basic and acidic residues" evidence="1">
    <location>
        <begin position="270"/>
        <end position="285"/>
    </location>
</feature>
<organism evidence="2 3">
    <name type="scientific">Mycena pura</name>
    <dbReference type="NCBI Taxonomy" id="153505"/>
    <lineage>
        <taxon>Eukaryota</taxon>
        <taxon>Fungi</taxon>
        <taxon>Dikarya</taxon>
        <taxon>Basidiomycota</taxon>
        <taxon>Agaricomycotina</taxon>
        <taxon>Agaricomycetes</taxon>
        <taxon>Agaricomycetidae</taxon>
        <taxon>Agaricales</taxon>
        <taxon>Marasmiineae</taxon>
        <taxon>Mycenaceae</taxon>
        <taxon>Mycena</taxon>
    </lineage>
</organism>
<proteinExistence type="predicted"/>
<name>A0AAD6UPR9_9AGAR</name>
<evidence type="ECO:0000256" key="1">
    <source>
        <dbReference type="SAM" id="MobiDB-lite"/>
    </source>
</evidence>
<evidence type="ECO:0000313" key="3">
    <source>
        <dbReference type="Proteomes" id="UP001219525"/>
    </source>
</evidence>
<dbReference type="Proteomes" id="UP001219525">
    <property type="component" value="Unassembled WGS sequence"/>
</dbReference>
<feature type="region of interest" description="Disordered" evidence="1">
    <location>
        <begin position="344"/>
        <end position="368"/>
    </location>
</feature>
<comment type="caution">
    <text evidence="2">The sequence shown here is derived from an EMBL/GenBank/DDBJ whole genome shotgun (WGS) entry which is preliminary data.</text>
</comment>
<evidence type="ECO:0000313" key="2">
    <source>
        <dbReference type="EMBL" id="KAJ7191929.1"/>
    </source>
</evidence>
<protein>
    <submittedName>
        <fullName evidence="2">Uncharacterized protein</fullName>
    </submittedName>
</protein>
<feature type="region of interest" description="Disordered" evidence="1">
    <location>
        <begin position="173"/>
        <end position="289"/>
    </location>
</feature>
<sequence length="368" mass="41379">MHWLQHSFSVNPAVLAPGHPYTVYPGSKSCTIHFYEFRGIGPPSADFGHAGDVYVDLNPRLHALYWRERDVVRGGDGPWMRWTAFRLDQVPLYKFLVSHPWALTRHSEASDLYLWVDPGGVTWTSKDELCASRKKMNQRNIATVAPGTVPDVQALISEVLQRMVYAERNDVGRPHDVSVHGERTTPSPIFRPRTSIEPIHRAGSSSLPFRPPPIRQQESSQSPVPPAQSPGLQAQFHSAPSSYFPSEYHSHPPGGSHPPSYAYHGQMQRPQEDERHRHASDDHAAQKGAAVSYHYQKRERELFAALVATEQRSSTELEEMRAAAQALQLQAQAAQEQTQRAAAQVQRSQEELDAIQAEINNMQSRNKP</sequence>
<gene>
    <name evidence="2" type="ORF">GGX14DRAFT_578521</name>
</gene>
<feature type="compositionally biased region" description="Polar residues" evidence="1">
    <location>
        <begin position="231"/>
        <end position="244"/>
    </location>
</feature>
<feature type="compositionally biased region" description="Polar residues" evidence="1">
    <location>
        <begin position="358"/>
        <end position="368"/>
    </location>
</feature>
<keyword evidence="3" id="KW-1185">Reference proteome</keyword>
<feature type="compositionally biased region" description="Basic and acidic residues" evidence="1">
    <location>
        <begin position="173"/>
        <end position="183"/>
    </location>
</feature>
<reference evidence="2" key="1">
    <citation type="submission" date="2023-03" db="EMBL/GenBank/DDBJ databases">
        <title>Massive genome expansion in bonnet fungi (Mycena s.s.) driven by repeated elements and novel gene families across ecological guilds.</title>
        <authorList>
            <consortium name="Lawrence Berkeley National Laboratory"/>
            <person name="Harder C.B."/>
            <person name="Miyauchi S."/>
            <person name="Viragh M."/>
            <person name="Kuo A."/>
            <person name="Thoen E."/>
            <person name="Andreopoulos B."/>
            <person name="Lu D."/>
            <person name="Skrede I."/>
            <person name="Drula E."/>
            <person name="Henrissat B."/>
            <person name="Morin E."/>
            <person name="Kohler A."/>
            <person name="Barry K."/>
            <person name="LaButti K."/>
            <person name="Morin E."/>
            <person name="Salamov A."/>
            <person name="Lipzen A."/>
            <person name="Mereny Z."/>
            <person name="Hegedus B."/>
            <person name="Baldrian P."/>
            <person name="Stursova M."/>
            <person name="Weitz H."/>
            <person name="Taylor A."/>
            <person name="Grigoriev I.V."/>
            <person name="Nagy L.G."/>
            <person name="Martin F."/>
            <person name="Kauserud H."/>
        </authorList>
    </citation>
    <scope>NUCLEOTIDE SEQUENCE</scope>
    <source>
        <strain evidence="2">9144</strain>
    </source>
</reference>
<dbReference type="AlphaFoldDB" id="A0AAD6UPR9"/>